<dbReference type="OrthoDB" id="7335480at2"/>
<comment type="caution">
    <text evidence="7">The sequence shown here is derived from an EMBL/GenBank/DDBJ whole genome shotgun (WGS) entry which is preliminary data.</text>
</comment>
<keyword evidence="4 7" id="KW-0456">Lyase</keyword>
<evidence type="ECO:0000313" key="7">
    <source>
        <dbReference type="EMBL" id="OPJ65047.1"/>
    </source>
</evidence>
<accession>A0A1V4J056</accession>
<evidence type="ECO:0000313" key="8">
    <source>
        <dbReference type="Proteomes" id="UP000190080"/>
    </source>
</evidence>
<evidence type="ECO:0000259" key="5">
    <source>
        <dbReference type="Pfam" id="PF07940"/>
    </source>
</evidence>
<dbReference type="Proteomes" id="UP000190080">
    <property type="component" value="Unassembled WGS sequence"/>
</dbReference>
<keyword evidence="3" id="KW-0574">Periplasm</keyword>
<dbReference type="EMBL" id="MZGV01000001">
    <property type="protein sequence ID" value="OPJ65047.1"/>
    <property type="molecule type" value="Genomic_DNA"/>
</dbReference>
<evidence type="ECO:0000259" key="6">
    <source>
        <dbReference type="Pfam" id="PF16889"/>
    </source>
</evidence>
<dbReference type="GO" id="GO:0015021">
    <property type="term" value="F:heparin-sulfate lyase activity"/>
    <property type="evidence" value="ECO:0007669"/>
    <property type="project" value="UniProtKB-EC"/>
</dbReference>
<dbReference type="PANTHER" id="PTHR39210:SF1">
    <property type="entry name" value="HEPARIN-SULFATE LYASE"/>
    <property type="match status" value="1"/>
</dbReference>
<evidence type="ECO:0000256" key="4">
    <source>
        <dbReference type="ARBA" id="ARBA00023239"/>
    </source>
</evidence>
<protein>
    <submittedName>
        <fullName evidence="7">Heparin-sulfate lyase</fullName>
        <ecNumber evidence="7">4.2.2.8</ecNumber>
    </submittedName>
</protein>
<feature type="domain" description="Heparinase II/III-like C-terminal" evidence="5">
    <location>
        <begin position="398"/>
        <end position="566"/>
    </location>
</feature>
<dbReference type="GO" id="GO:0042597">
    <property type="term" value="C:periplasmic space"/>
    <property type="evidence" value="ECO:0007669"/>
    <property type="project" value="UniProtKB-SubCell"/>
</dbReference>
<comment type="subcellular location">
    <subcellularLocation>
        <location evidence="1">Periplasm</location>
    </subcellularLocation>
</comment>
<dbReference type="RefSeq" id="WP_079421572.1">
    <property type="nucleotide sequence ID" value="NZ_MZGV01000001.1"/>
</dbReference>
<reference evidence="7 8" key="1">
    <citation type="submission" date="2017-03" db="EMBL/GenBank/DDBJ databases">
        <title>Genome sequence of Clostridium oryzae DSM 28571.</title>
        <authorList>
            <person name="Poehlein A."/>
            <person name="Daniel R."/>
        </authorList>
    </citation>
    <scope>NUCLEOTIDE SEQUENCE [LARGE SCALE GENOMIC DNA]</scope>
    <source>
        <strain evidence="7 8">DSM 28571</strain>
    </source>
</reference>
<dbReference type="Pfam" id="PF07940">
    <property type="entry name" value="Hepar_II_III_C"/>
    <property type="match status" value="1"/>
</dbReference>
<dbReference type="InterPro" id="IPR012480">
    <property type="entry name" value="Hepar_II_III_C"/>
</dbReference>
<proteinExistence type="predicted"/>
<evidence type="ECO:0000256" key="2">
    <source>
        <dbReference type="ARBA" id="ARBA00022729"/>
    </source>
</evidence>
<evidence type="ECO:0000256" key="3">
    <source>
        <dbReference type="ARBA" id="ARBA00022764"/>
    </source>
</evidence>
<dbReference type="Pfam" id="PF16889">
    <property type="entry name" value="Hepar_II_III_N"/>
    <property type="match status" value="1"/>
</dbReference>
<organism evidence="7 8">
    <name type="scientific">Clostridium oryzae</name>
    <dbReference type="NCBI Taxonomy" id="1450648"/>
    <lineage>
        <taxon>Bacteria</taxon>
        <taxon>Bacillati</taxon>
        <taxon>Bacillota</taxon>
        <taxon>Clostridia</taxon>
        <taxon>Eubacteriales</taxon>
        <taxon>Clostridiaceae</taxon>
        <taxon>Clostridium</taxon>
    </lineage>
</organism>
<dbReference type="Gene3D" id="2.70.98.70">
    <property type="match status" value="1"/>
</dbReference>
<keyword evidence="2" id="KW-0732">Signal</keyword>
<dbReference type="PANTHER" id="PTHR39210">
    <property type="entry name" value="HEPARIN-SULFATE LYASE"/>
    <property type="match status" value="1"/>
</dbReference>
<evidence type="ECO:0000256" key="1">
    <source>
        <dbReference type="ARBA" id="ARBA00004418"/>
    </source>
</evidence>
<dbReference type="SUPFAM" id="SSF48230">
    <property type="entry name" value="Chondroitin AC/alginate lyase"/>
    <property type="match status" value="1"/>
</dbReference>
<dbReference type="STRING" id="1450648.CLORY_00470"/>
<dbReference type="EC" id="4.2.2.8" evidence="7"/>
<keyword evidence="8" id="KW-1185">Reference proteome</keyword>
<dbReference type="AlphaFoldDB" id="A0A1V4J056"/>
<name>A0A1V4J056_9CLOT</name>
<sequence>MNKSKYIWYLKKVKSIKLDEVCWKFKLFILRLQEKRRYAKKRKFIISNDIYKLQPAKFWGLYVRNFDVKETEIYTLELFNHYRINLNKRMPWHNAFNSMENTEWPQEFCYKLNYKHRNGFGCARINWEVNRFQFMLPMAMYYLNTKDNEALIHIKRIFYDWVKKNPFLVGISWTSAAEIAARSISWLLLGSIIKNDVKMEKLCLDIAAAVRNQLRYLRLHCTTYSTGNSDLIIVMTALALGGIAFRDRDMLRYAMEKLEAELKKLISSDGIDKEQSIHCHALIAEAIAVLVIQLKRNKISYSNYMDKLLEKMAGFLASIMDQNENVPALGDDDRGKIINLYNKEFNYYEYVLQLISLQQNKNYIKAENINRNIKLFFDKEQLEQLSEPESNDKSICYKEGGITVLKYKADKTERIMTFNHSSLHYGEVAAHRHNDALSLTLSIDGEKFIVDPGTYVYHNSIVWRNYFRSTINHNTIIVDETEQSDMTGTFALGKEFETKLKEFSSSDSEDFVSAEHYGYKPIVHYREITYKKPDLFIIKDDIQGDFVNCVQTFAAAPSVKVILNHDLAELYGEANVVYMYSSEKINMEKEYTSEMYTKKKGTNVIRCSVNNRGSHTEITTVISINKKISDEVLRRYYNNNKEEVKY</sequence>
<gene>
    <name evidence="7" type="primary">hepC</name>
    <name evidence="7" type="ORF">CLORY_00470</name>
</gene>
<dbReference type="InterPro" id="IPR008929">
    <property type="entry name" value="Chondroitin_lyas"/>
</dbReference>
<dbReference type="Gene3D" id="1.50.10.100">
    <property type="entry name" value="Chondroitin AC/alginate lyase"/>
    <property type="match status" value="1"/>
</dbReference>
<feature type="domain" description="Heparin-sulfate lyase N-terminal" evidence="6">
    <location>
        <begin position="124"/>
        <end position="345"/>
    </location>
</feature>
<dbReference type="InterPro" id="IPR031680">
    <property type="entry name" value="Hepar_II_III_N"/>
</dbReference>